<organism evidence="2 3">
    <name type="scientific">Candidatus Phytoplasma rubi</name>
    <dbReference type="NCBI Taxonomy" id="399025"/>
    <lineage>
        <taxon>Bacteria</taxon>
        <taxon>Bacillati</taxon>
        <taxon>Mycoplasmatota</taxon>
        <taxon>Mollicutes</taxon>
        <taxon>Acholeplasmatales</taxon>
        <taxon>Acholeplasmataceae</taxon>
        <taxon>Candidatus Phytoplasma</taxon>
        <taxon>16SrV (Elm yellows group)</taxon>
    </lineage>
</organism>
<protein>
    <submittedName>
        <fullName evidence="2">SVM family protein, predicted signal peptide, putative phyllody effector</fullName>
    </submittedName>
</protein>
<feature type="coiled-coil region" evidence="1">
    <location>
        <begin position="78"/>
        <end position="116"/>
    </location>
</feature>
<proteinExistence type="predicted"/>
<keyword evidence="3" id="KW-1185">Reference proteome</keyword>
<accession>A0ABY7BTX6</accession>
<dbReference type="EMBL" id="CP114006">
    <property type="protein sequence ID" value="WAN63365.1"/>
    <property type="molecule type" value="Genomic_DNA"/>
</dbReference>
<evidence type="ECO:0000313" key="3">
    <source>
        <dbReference type="Proteomes" id="UP001164727"/>
    </source>
</evidence>
<gene>
    <name evidence="2" type="ORF">RS022_04720</name>
</gene>
<dbReference type="Proteomes" id="UP001164727">
    <property type="component" value="Chromosome"/>
</dbReference>
<sequence>MILMNIFIFLGFFLIINNNQIMGMNEDIPSTSDNNQNINNSSIEQNIINLKHKIYQNAVQKRNIEKEIQQLSNNNSINNDLLALKIELKQKIENLINNNKEQLKTYQILLKTLNDENN</sequence>
<reference evidence="2 3" key="1">
    <citation type="journal article" date="2023" name="Microbiol. Resour. Announc.">
        <title>Complete Genome of 'Candidatus Phytoplasma rubi' RS, a Phytopathogenic Bacterium Associated with Rubus Stunt Disease.</title>
        <authorList>
            <person name="Duckeck D."/>
            <person name="Zubert C."/>
            <person name="Bohm J.W."/>
            <person name="Carminati G."/>
            <person name="Schneider B."/>
            <person name="Kube M."/>
        </authorList>
    </citation>
    <scope>NUCLEOTIDE SEQUENCE [LARGE SCALE GENOMIC DNA]</scope>
    <source>
        <strain evidence="2 3">RS</strain>
    </source>
</reference>
<evidence type="ECO:0000256" key="1">
    <source>
        <dbReference type="SAM" id="Coils"/>
    </source>
</evidence>
<keyword evidence="1" id="KW-0175">Coiled coil</keyword>
<evidence type="ECO:0000313" key="2">
    <source>
        <dbReference type="EMBL" id="WAN63365.1"/>
    </source>
</evidence>
<name>A0ABY7BTX6_9MOLU</name>